<proteinExistence type="predicted"/>
<dbReference type="EMBL" id="WOCE01000018">
    <property type="protein sequence ID" value="KAE9594280.1"/>
    <property type="molecule type" value="Genomic_DNA"/>
</dbReference>
<name>A0A6A4NYP5_LUPAL</name>
<comment type="caution">
    <text evidence="1">The sequence shown here is derived from an EMBL/GenBank/DDBJ whole genome shotgun (WGS) entry which is preliminary data.</text>
</comment>
<keyword evidence="2" id="KW-1185">Reference proteome</keyword>
<organism evidence="1 2">
    <name type="scientific">Lupinus albus</name>
    <name type="common">White lupine</name>
    <name type="synonym">Lupinus termis</name>
    <dbReference type="NCBI Taxonomy" id="3870"/>
    <lineage>
        <taxon>Eukaryota</taxon>
        <taxon>Viridiplantae</taxon>
        <taxon>Streptophyta</taxon>
        <taxon>Embryophyta</taxon>
        <taxon>Tracheophyta</taxon>
        <taxon>Spermatophyta</taxon>
        <taxon>Magnoliopsida</taxon>
        <taxon>eudicotyledons</taxon>
        <taxon>Gunneridae</taxon>
        <taxon>Pentapetalae</taxon>
        <taxon>rosids</taxon>
        <taxon>fabids</taxon>
        <taxon>Fabales</taxon>
        <taxon>Fabaceae</taxon>
        <taxon>Papilionoideae</taxon>
        <taxon>50 kb inversion clade</taxon>
        <taxon>genistoids sensu lato</taxon>
        <taxon>core genistoids</taxon>
        <taxon>Genisteae</taxon>
        <taxon>Lupinus</taxon>
    </lineage>
</organism>
<evidence type="ECO:0000313" key="2">
    <source>
        <dbReference type="Proteomes" id="UP000447434"/>
    </source>
</evidence>
<sequence>MLFLMFKFWNLVNCEWVIFTVFLFFQQSMMNSELYPLDEENDGLILSYVLK</sequence>
<reference evidence="2" key="1">
    <citation type="journal article" date="2020" name="Nat. Commun.">
        <title>Genome sequence of the cluster root forming white lupin.</title>
        <authorList>
            <person name="Hufnagel B."/>
            <person name="Marques A."/>
            <person name="Soriano A."/>
            <person name="Marques L."/>
            <person name="Divol F."/>
            <person name="Doumas P."/>
            <person name="Sallet E."/>
            <person name="Mancinotti D."/>
            <person name="Carrere S."/>
            <person name="Marande W."/>
            <person name="Arribat S."/>
            <person name="Keller J."/>
            <person name="Huneau C."/>
            <person name="Blein T."/>
            <person name="Aime D."/>
            <person name="Laguerre M."/>
            <person name="Taylor J."/>
            <person name="Schubert V."/>
            <person name="Nelson M."/>
            <person name="Geu-Flores F."/>
            <person name="Crespi M."/>
            <person name="Gallardo-Guerrero K."/>
            <person name="Delaux P.-M."/>
            <person name="Salse J."/>
            <person name="Berges H."/>
            <person name="Guyot R."/>
            <person name="Gouzy J."/>
            <person name="Peret B."/>
        </authorList>
    </citation>
    <scope>NUCLEOTIDE SEQUENCE [LARGE SCALE GENOMIC DNA]</scope>
    <source>
        <strain evidence="2">cv. Amiga</strain>
    </source>
</reference>
<dbReference type="AlphaFoldDB" id="A0A6A4NYP5"/>
<dbReference type="Proteomes" id="UP000447434">
    <property type="component" value="Chromosome 18"/>
</dbReference>
<evidence type="ECO:0000313" key="1">
    <source>
        <dbReference type="EMBL" id="KAE9594280.1"/>
    </source>
</evidence>
<protein>
    <submittedName>
        <fullName evidence="1">Uncharacterized protein</fullName>
    </submittedName>
</protein>
<gene>
    <name evidence="1" type="ORF">Lalb_Chr18g0052111</name>
</gene>
<accession>A0A6A4NYP5</accession>